<dbReference type="EMBL" id="JACHIH010000007">
    <property type="protein sequence ID" value="MBB5046949.1"/>
    <property type="molecule type" value="Genomic_DNA"/>
</dbReference>
<dbReference type="InterPro" id="IPR029032">
    <property type="entry name" value="AhpD-like"/>
</dbReference>
<dbReference type="SUPFAM" id="SSF69118">
    <property type="entry name" value="AhpD-like"/>
    <property type="match status" value="1"/>
</dbReference>
<gene>
    <name evidence="1" type="ORF">HNR60_001698</name>
</gene>
<keyword evidence="2" id="KW-1185">Reference proteome</keyword>
<keyword evidence="1" id="KW-0575">Peroxidase</keyword>
<comment type="caution">
    <text evidence="1">The sequence shown here is derived from an EMBL/GenBank/DDBJ whole genome shotgun (WGS) entry which is preliminary data.</text>
</comment>
<organism evidence="1 2">
    <name type="scientific">Rhodopseudomonas rhenobacensis</name>
    <dbReference type="NCBI Taxonomy" id="87461"/>
    <lineage>
        <taxon>Bacteria</taxon>
        <taxon>Pseudomonadati</taxon>
        <taxon>Pseudomonadota</taxon>
        <taxon>Alphaproteobacteria</taxon>
        <taxon>Hyphomicrobiales</taxon>
        <taxon>Nitrobacteraceae</taxon>
        <taxon>Rhodopseudomonas</taxon>
    </lineage>
</organism>
<dbReference type="GO" id="GO:0004601">
    <property type="term" value="F:peroxidase activity"/>
    <property type="evidence" value="ECO:0007669"/>
    <property type="project" value="UniProtKB-KW"/>
</dbReference>
<accession>A0A7W7Z2W0</accession>
<dbReference type="RefSeq" id="WP_184256320.1">
    <property type="nucleotide sequence ID" value="NZ_JACHIH010000007.1"/>
</dbReference>
<protein>
    <submittedName>
        <fullName evidence="1">Alkylhydroperoxidase family enzyme</fullName>
    </submittedName>
</protein>
<keyword evidence="1" id="KW-0560">Oxidoreductase</keyword>
<evidence type="ECO:0000313" key="2">
    <source>
        <dbReference type="Proteomes" id="UP000542353"/>
    </source>
</evidence>
<name>A0A7W7Z2W0_9BRAD</name>
<dbReference type="Proteomes" id="UP000542353">
    <property type="component" value="Unassembled WGS sequence"/>
</dbReference>
<dbReference type="AlphaFoldDB" id="A0A7W7Z2W0"/>
<evidence type="ECO:0000313" key="1">
    <source>
        <dbReference type="EMBL" id="MBB5046949.1"/>
    </source>
</evidence>
<sequence length="179" mass="19851">MSRIAPIDPATAPADIRAAYDALIKTHSLSNMKAVLLHSPVALHAVLQWYTLFARVKPFLGERAAVLFCFAISRANACELCTTFMRREIAGWGEAPETLQLTPREQLLWDYGQQLAKDANRVDDALYGRLAAEFSPAEIVELTVFGALMIVNNVVNSALRIDIDAALDPFRIQPETYFA</sequence>
<proteinExistence type="predicted"/>
<dbReference type="Gene3D" id="1.20.1290.10">
    <property type="entry name" value="AhpD-like"/>
    <property type="match status" value="1"/>
</dbReference>
<reference evidence="1 2" key="1">
    <citation type="submission" date="2020-08" db="EMBL/GenBank/DDBJ databases">
        <title>Genomic Encyclopedia of Type Strains, Phase IV (KMG-IV): sequencing the most valuable type-strain genomes for metagenomic binning, comparative biology and taxonomic classification.</title>
        <authorList>
            <person name="Goeker M."/>
        </authorList>
    </citation>
    <scope>NUCLEOTIDE SEQUENCE [LARGE SCALE GENOMIC DNA]</scope>
    <source>
        <strain evidence="1 2">DSM 12706</strain>
    </source>
</reference>